<accession>A0A2K9NB39</accession>
<evidence type="ECO:0000313" key="11">
    <source>
        <dbReference type="EMBL" id="AUN30324.1"/>
    </source>
</evidence>
<dbReference type="AlphaFoldDB" id="A0A2K9NB39"/>
<keyword evidence="3 5" id="KW-0807">Transducer</keyword>
<dbReference type="SMART" id="SM00283">
    <property type="entry name" value="MA"/>
    <property type="match status" value="1"/>
</dbReference>
<dbReference type="GO" id="GO:0006935">
    <property type="term" value="P:chemotaxis"/>
    <property type="evidence" value="ECO:0007669"/>
    <property type="project" value="InterPro"/>
</dbReference>
<dbReference type="PROSITE" id="PS50885">
    <property type="entry name" value="HAMP"/>
    <property type="match status" value="1"/>
</dbReference>
<dbReference type="Gene3D" id="1.10.287.950">
    <property type="entry name" value="Methyl-accepting chemotaxis protein"/>
    <property type="match status" value="1"/>
</dbReference>
<feature type="transmembrane region" description="Helical" evidence="7">
    <location>
        <begin position="196"/>
        <end position="220"/>
    </location>
</feature>
<keyword evidence="2" id="KW-0997">Cell inner membrane</keyword>
<keyword evidence="7" id="KW-0812">Transmembrane</keyword>
<dbReference type="Gene3D" id="6.10.340.10">
    <property type="match status" value="1"/>
</dbReference>
<dbReference type="Pfam" id="PF00015">
    <property type="entry name" value="MCPsignal"/>
    <property type="match status" value="1"/>
</dbReference>
<dbReference type="KEGG" id="ncb:C0V82_08835"/>
<proteinExistence type="inferred from homology"/>
<dbReference type="GO" id="GO:0004888">
    <property type="term" value="F:transmembrane signaling receptor activity"/>
    <property type="evidence" value="ECO:0007669"/>
    <property type="project" value="InterPro"/>
</dbReference>
<dbReference type="Proteomes" id="UP000234752">
    <property type="component" value="Chromosome eg_1"/>
</dbReference>
<dbReference type="InterPro" id="IPR000727">
    <property type="entry name" value="T_SNARE_dom"/>
</dbReference>
<reference evidence="11 12" key="1">
    <citation type="submission" date="2017-12" db="EMBL/GenBank/DDBJ databases">
        <title>Genomes of bacteria within cyanobacterial aggregates.</title>
        <authorList>
            <person name="Cai H."/>
        </authorList>
    </citation>
    <scope>NUCLEOTIDE SEQUENCE [LARGE SCALE GENOMIC DNA]</scope>
    <source>
        <strain evidence="11 12">TH16</strain>
    </source>
</reference>
<feature type="coiled-coil region" evidence="6">
    <location>
        <begin position="266"/>
        <end position="298"/>
    </location>
</feature>
<dbReference type="InterPro" id="IPR004089">
    <property type="entry name" value="MCPsignal_dom"/>
</dbReference>
<dbReference type="PANTHER" id="PTHR32089:SF112">
    <property type="entry name" value="LYSOZYME-LIKE PROTEIN-RELATED"/>
    <property type="match status" value="1"/>
</dbReference>
<dbReference type="PANTHER" id="PTHR32089">
    <property type="entry name" value="METHYL-ACCEPTING CHEMOTAXIS PROTEIN MCPB"/>
    <property type="match status" value="1"/>
</dbReference>
<dbReference type="SUPFAM" id="SSF58104">
    <property type="entry name" value="Methyl-accepting chemotaxis protein (MCP) signaling domain"/>
    <property type="match status" value="1"/>
</dbReference>
<feature type="domain" description="T-SNARE coiled-coil homology" evidence="9">
    <location>
        <begin position="468"/>
        <end position="530"/>
    </location>
</feature>
<evidence type="ECO:0000259" key="8">
    <source>
        <dbReference type="PROSITE" id="PS50111"/>
    </source>
</evidence>
<comment type="similarity">
    <text evidence="4">Belongs to the methyl-accepting chemotaxis (MCP) protein family.</text>
</comment>
<organism evidence="11 12">
    <name type="scientific">Niveispirillum cyanobacteriorum</name>
    <dbReference type="NCBI Taxonomy" id="1612173"/>
    <lineage>
        <taxon>Bacteria</taxon>
        <taxon>Pseudomonadati</taxon>
        <taxon>Pseudomonadota</taxon>
        <taxon>Alphaproteobacteria</taxon>
        <taxon>Rhodospirillales</taxon>
        <taxon>Azospirillaceae</taxon>
        <taxon>Niveispirillum</taxon>
    </lineage>
</organism>
<dbReference type="InterPro" id="IPR004090">
    <property type="entry name" value="Chemotax_Me-accpt_rcpt"/>
</dbReference>
<dbReference type="EMBL" id="CP025611">
    <property type="protein sequence ID" value="AUN30324.1"/>
    <property type="molecule type" value="Genomic_DNA"/>
</dbReference>
<dbReference type="PRINTS" id="PR00260">
    <property type="entry name" value="CHEMTRNSDUCR"/>
</dbReference>
<dbReference type="PROSITE" id="PS50192">
    <property type="entry name" value="T_SNARE"/>
    <property type="match status" value="1"/>
</dbReference>
<evidence type="ECO:0000256" key="7">
    <source>
        <dbReference type="SAM" id="Phobius"/>
    </source>
</evidence>
<name>A0A2K9NB39_9PROT</name>
<dbReference type="InterPro" id="IPR003660">
    <property type="entry name" value="HAMP_dom"/>
</dbReference>
<evidence type="ECO:0000256" key="5">
    <source>
        <dbReference type="PROSITE-ProRule" id="PRU00284"/>
    </source>
</evidence>
<evidence type="ECO:0000259" key="10">
    <source>
        <dbReference type="PROSITE" id="PS50885"/>
    </source>
</evidence>
<dbReference type="PROSITE" id="PS50111">
    <property type="entry name" value="CHEMOTAXIS_TRANSDUC_2"/>
    <property type="match status" value="1"/>
</dbReference>
<evidence type="ECO:0000256" key="2">
    <source>
        <dbReference type="ARBA" id="ARBA00022519"/>
    </source>
</evidence>
<evidence type="ECO:0000256" key="6">
    <source>
        <dbReference type="SAM" id="Coils"/>
    </source>
</evidence>
<keyword evidence="6" id="KW-0175">Coiled coil</keyword>
<feature type="domain" description="HAMP" evidence="10">
    <location>
        <begin position="222"/>
        <end position="275"/>
    </location>
</feature>
<dbReference type="OrthoDB" id="8482111at2"/>
<dbReference type="SMART" id="SM00304">
    <property type="entry name" value="HAMP"/>
    <property type="match status" value="1"/>
</dbReference>
<dbReference type="RefSeq" id="WP_102112016.1">
    <property type="nucleotide sequence ID" value="NZ_BMGN01000002.1"/>
</dbReference>
<dbReference type="GO" id="GO:0007165">
    <property type="term" value="P:signal transduction"/>
    <property type="evidence" value="ECO:0007669"/>
    <property type="project" value="UniProtKB-KW"/>
</dbReference>
<dbReference type="CDD" id="cd06225">
    <property type="entry name" value="HAMP"/>
    <property type="match status" value="1"/>
</dbReference>
<feature type="transmembrane region" description="Helical" evidence="7">
    <location>
        <begin position="37"/>
        <end position="60"/>
    </location>
</feature>
<dbReference type="Pfam" id="PF00672">
    <property type="entry name" value="HAMP"/>
    <property type="match status" value="1"/>
</dbReference>
<protein>
    <submittedName>
        <fullName evidence="11">Methyl-accepting chemotaxis protein</fullName>
    </submittedName>
</protein>
<comment type="subcellular location">
    <subcellularLocation>
        <location evidence="1">Cell inner membrane</location>
        <topology evidence="1">Multi-pass membrane protein</topology>
    </subcellularLocation>
</comment>
<dbReference type="GO" id="GO:0005886">
    <property type="term" value="C:plasma membrane"/>
    <property type="evidence" value="ECO:0007669"/>
    <property type="project" value="UniProtKB-SubCell"/>
</dbReference>
<gene>
    <name evidence="11" type="ORF">C0V82_08835</name>
</gene>
<feature type="domain" description="Methyl-accepting transducer" evidence="8">
    <location>
        <begin position="309"/>
        <end position="552"/>
    </location>
</feature>
<sequence length="572" mass="59131">MSTINRTMRPTGKSAPAAGSAGGLGALFGNWSISRKITFSIAVPVIIGLGAVIGLSASSMNDAMLDLSKRSESQVTEMMAAQMAAAVRFKNSDAVADSYADLAAAKGTSLAAVKVVDADGEVLNEYPTKDKPLPAGMTGFDFAKAKIDKTVGDVKVQDLGDFLIAQAPVRAGANRDQVGTLTVAWSRANVQSSISAAVMGNLLIAAIVLAVLIGLLVFLLHKIVGAPLKDMQSAMSKLAGGDLTVAVSGLGRGDEIGAMAQSVQVFKDNALEVENLRRRQEEAERQAAIEKKASMEKLASDFENSVKGVVAELSGASSQVQSTAEGLSASAEESRAQTSAVAAATQQASANVQSVASATEELAGSLAEISNQVNTSARIARDAAKTAEKTNGTVQSLAQRAQSIGDVVKLISDIASQTNLLALNATIEAARAGEAGKGFAVVASEVKSLANQTAKATEEIASQITTMQDATKEAVDAIVVISRTIAEINDISEMVAGAVEEQDAATKEIARNVQQASMGTMEVTRNIESLEQVAHQTGSSATDMLSAARNMARQSGELGNTVDRFLAQVRSA</sequence>
<keyword evidence="7" id="KW-1133">Transmembrane helix</keyword>
<evidence type="ECO:0000256" key="4">
    <source>
        <dbReference type="ARBA" id="ARBA00029447"/>
    </source>
</evidence>
<evidence type="ECO:0000259" key="9">
    <source>
        <dbReference type="PROSITE" id="PS50192"/>
    </source>
</evidence>
<evidence type="ECO:0000256" key="3">
    <source>
        <dbReference type="ARBA" id="ARBA00023224"/>
    </source>
</evidence>
<keyword evidence="7" id="KW-0472">Membrane</keyword>
<evidence type="ECO:0000313" key="12">
    <source>
        <dbReference type="Proteomes" id="UP000234752"/>
    </source>
</evidence>
<keyword evidence="2" id="KW-1003">Cell membrane</keyword>
<evidence type="ECO:0000256" key="1">
    <source>
        <dbReference type="ARBA" id="ARBA00004429"/>
    </source>
</evidence>
<keyword evidence="12" id="KW-1185">Reference proteome</keyword>